<dbReference type="AlphaFoldDB" id="A0AAE0CQT2"/>
<evidence type="ECO:0000313" key="2">
    <source>
        <dbReference type="Proteomes" id="UP001280121"/>
    </source>
</evidence>
<organism evidence="1 2">
    <name type="scientific">Dipteronia dyeriana</name>
    <dbReference type="NCBI Taxonomy" id="168575"/>
    <lineage>
        <taxon>Eukaryota</taxon>
        <taxon>Viridiplantae</taxon>
        <taxon>Streptophyta</taxon>
        <taxon>Embryophyta</taxon>
        <taxon>Tracheophyta</taxon>
        <taxon>Spermatophyta</taxon>
        <taxon>Magnoliopsida</taxon>
        <taxon>eudicotyledons</taxon>
        <taxon>Gunneridae</taxon>
        <taxon>Pentapetalae</taxon>
        <taxon>rosids</taxon>
        <taxon>malvids</taxon>
        <taxon>Sapindales</taxon>
        <taxon>Sapindaceae</taxon>
        <taxon>Hippocastanoideae</taxon>
        <taxon>Acereae</taxon>
        <taxon>Dipteronia</taxon>
    </lineage>
</organism>
<dbReference type="PANTHER" id="PTHR47481">
    <property type="match status" value="1"/>
</dbReference>
<dbReference type="EMBL" id="JANJYI010000002">
    <property type="protein sequence ID" value="KAK2660024.1"/>
    <property type="molecule type" value="Genomic_DNA"/>
</dbReference>
<accession>A0AAE0CQT2</accession>
<gene>
    <name evidence="1" type="ORF">Ddye_006557</name>
</gene>
<reference evidence="1" key="1">
    <citation type="journal article" date="2023" name="Plant J.">
        <title>Genome sequences and population genomics provide insights into the demographic history, inbreeding, and mutation load of two 'living fossil' tree species of Dipteronia.</title>
        <authorList>
            <person name="Feng Y."/>
            <person name="Comes H.P."/>
            <person name="Chen J."/>
            <person name="Zhu S."/>
            <person name="Lu R."/>
            <person name="Zhang X."/>
            <person name="Li P."/>
            <person name="Qiu J."/>
            <person name="Olsen K.M."/>
            <person name="Qiu Y."/>
        </authorList>
    </citation>
    <scope>NUCLEOTIDE SEQUENCE</scope>
    <source>
        <strain evidence="1">KIB01</strain>
    </source>
</reference>
<evidence type="ECO:0000313" key="1">
    <source>
        <dbReference type="EMBL" id="KAK2660024.1"/>
    </source>
</evidence>
<protein>
    <submittedName>
        <fullName evidence="1">Uncharacterized protein</fullName>
    </submittedName>
</protein>
<dbReference type="PANTHER" id="PTHR47481:SF31">
    <property type="entry name" value="OS01G0873500 PROTEIN"/>
    <property type="match status" value="1"/>
</dbReference>
<proteinExistence type="predicted"/>
<keyword evidence="2" id="KW-1185">Reference proteome</keyword>
<comment type="caution">
    <text evidence="1">The sequence shown here is derived from an EMBL/GenBank/DDBJ whole genome shotgun (WGS) entry which is preliminary data.</text>
</comment>
<dbReference type="Proteomes" id="UP001280121">
    <property type="component" value="Unassembled WGS sequence"/>
</dbReference>
<name>A0AAE0CQT2_9ROSI</name>
<sequence>MLVIRALLELIPVLRDHLAELKKIIPDNKSIIENVESCLAKLVDIVDMFHYLTTLAKNYGYLQHANSLSDSLTAINEPVSSIDLVTVVLRGLDPDYTMIITVILNFPPLPKFKDLHARILLYESQFTYA</sequence>